<proteinExistence type="inferred from homology"/>
<evidence type="ECO:0000259" key="6">
    <source>
        <dbReference type="PROSITE" id="PS51842"/>
    </source>
</evidence>
<dbReference type="FunFam" id="1.20.5.1160:FF:000001">
    <property type="entry name" value="Keratin type II"/>
    <property type="match status" value="1"/>
</dbReference>
<dbReference type="Gene3D" id="1.20.5.170">
    <property type="match status" value="1"/>
</dbReference>
<dbReference type="PANTHER" id="PTHR45616:SF69">
    <property type="entry name" value="IF ROD DOMAIN-CONTAINING PROTEIN-RELATED"/>
    <property type="match status" value="1"/>
</dbReference>
<dbReference type="EMBL" id="OX395127">
    <property type="protein sequence ID" value="CAI5765201.1"/>
    <property type="molecule type" value="Genomic_DNA"/>
</dbReference>
<sequence length="570" mass="60738">MSRQSCARSIGGGFQNKGFSSSSVCFGGGNKVSFNTASMSRGCNVRSGGGGFGSRSLHNMGGSKRISYGGYGGGGFGGGFGGACGQGAGGFGAGGGLGGGLGGGFGGGFGGPGGLAICPPFPGCPPGGIKEVTINQHLLQPLNLEIDPEIQKVRTEEREQIKTLNNKFASFIDKVRFLEQQNKVLETKWKLLQEQGQGTGIGQKNLDQFFEVYINNLRKQLECLQNERRGLESELKNFQDLVEDYKNKYEEEINKRTAAENDFVLLKKDVDAAYMNKVELQAKLDSLTDEINFLRCLYDAELSQMQQTVSDTSVVLQMDNNRNLDLDSIIAEVKAQYEEIAQKSRAEAESWYQSKYEELQQTAGKHGDSLRDTKAEISELNRMIQRIRSEIDNVKKQCEKLQASIAEAEERGELALKDARDKLNELEVALQKAKEEMTRLLREYQELMNVKLALDVEIATYRTLLEGEESRMSGECQSTVSISMVGSSSTASGGGYGGGFGGGFGGGMCYGGGSGGLGGFSSGSGRGVCSIGGGGACSVGGGYGGGYSSGGTIVKKTTTSSTSIKSSSRK</sequence>
<dbReference type="Proteomes" id="UP001178461">
    <property type="component" value="Chromosome 2"/>
</dbReference>
<dbReference type="Pfam" id="PF16208">
    <property type="entry name" value="Keratin_2_head"/>
    <property type="match status" value="1"/>
</dbReference>
<feature type="coiled-coil region" evidence="5">
    <location>
        <begin position="370"/>
        <end position="450"/>
    </location>
</feature>
<dbReference type="GO" id="GO:0045095">
    <property type="term" value="C:keratin filament"/>
    <property type="evidence" value="ECO:0007669"/>
    <property type="project" value="InterPro"/>
</dbReference>
<protein>
    <submittedName>
        <fullName evidence="7">Type II cytoskeletal 4-like</fullName>
    </submittedName>
</protein>
<dbReference type="AlphaFoldDB" id="A0AA35JSB6"/>
<dbReference type="Pfam" id="PF00038">
    <property type="entry name" value="Filament"/>
    <property type="match status" value="1"/>
</dbReference>
<reference evidence="7" key="1">
    <citation type="submission" date="2022-12" db="EMBL/GenBank/DDBJ databases">
        <authorList>
            <person name="Alioto T."/>
            <person name="Alioto T."/>
            <person name="Gomez Garrido J."/>
        </authorList>
    </citation>
    <scope>NUCLEOTIDE SEQUENCE</scope>
</reference>
<dbReference type="Gene3D" id="1.20.5.1160">
    <property type="entry name" value="Vasodilator-stimulated phosphoprotein"/>
    <property type="match status" value="1"/>
</dbReference>
<evidence type="ECO:0000256" key="1">
    <source>
        <dbReference type="ARBA" id="ARBA00022754"/>
    </source>
</evidence>
<dbReference type="SMART" id="SM01391">
    <property type="entry name" value="Filament"/>
    <property type="match status" value="1"/>
</dbReference>
<dbReference type="Gene3D" id="1.20.5.500">
    <property type="entry name" value="Single helix bin"/>
    <property type="match status" value="1"/>
</dbReference>
<evidence type="ECO:0000313" key="8">
    <source>
        <dbReference type="Proteomes" id="UP001178461"/>
    </source>
</evidence>
<gene>
    <name evidence="7" type="ORF">PODLI_1B018874</name>
</gene>
<dbReference type="SUPFAM" id="SSF64593">
    <property type="entry name" value="Intermediate filament protein, coiled coil region"/>
    <property type="match status" value="3"/>
</dbReference>
<keyword evidence="1 4" id="KW-0403">Intermediate filament</keyword>
<evidence type="ECO:0000313" key="7">
    <source>
        <dbReference type="EMBL" id="CAI5765201.1"/>
    </source>
</evidence>
<dbReference type="FunFam" id="1.20.5.500:FF:000001">
    <property type="entry name" value="Type II keratin 23"/>
    <property type="match status" value="1"/>
</dbReference>
<dbReference type="GO" id="GO:0031424">
    <property type="term" value="P:keratinization"/>
    <property type="evidence" value="ECO:0007669"/>
    <property type="project" value="TreeGrafter"/>
</dbReference>
<feature type="coiled-coil region" evidence="5">
    <location>
        <begin position="161"/>
        <end position="297"/>
    </location>
</feature>
<dbReference type="GO" id="GO:0045109">
    <property type="term" value="P:intermediate filament organization"/>
    <property type="evidence" value="ECO:0007669"/>
    <property type="project" value="TreeGrafter"/>
</dbReference>
<dbReference type="PROSITE" id="PS51842">
    <property type="entry name" value="IF_ROD_2"/>
    <property type="match status" value="1"/>
</dbReference>
<accession>A0AA35JSB6</accession>
<feature type="domain" description="IF rod" evidence="6">
    <location>
        <begin position="157"/>
        <end position="472"/>
    </location>
</feature>
<organism evidence="7 8">
    <name type="scientific">Podarcis lilfordi</name>
    <name type="common">Lilford's wall lizard</name>
    <dbReference type="NCBI Taxonomy" id="74358"/>
    <lineage>
        <taxon>Eukaryota</taxon>
        <taxon>Metazoa</taxon>
        <taxon>Chordata</taxon>
        <taxon>Craniata</taxon>
        <taxon>Vertebrata</taxon>
        <taxon>Euteleostomi</taxon>
        <taxon>Lepidosauria</taxon>
        <taxon>Squamata</taxon>
        <taxon>Bifurcata</taxon>
        <taxon>Unidentata</taxon>
        <taxon>Episquamata</taxon>
        <taxon>Laterata</taxon>
        <taxon>Lacertibaenia</taxon>
        <taxon>Lacertidae</taxon>
        <taxon>Podarcis</taxon>
    </lineage>
</organism>
<keyword evidence="8" id="KW-1185">Reference proteome</keyword>
<evidence type="ECO:0000256" key="5">
    <source>
        <dbReference type="SAM" id="Coils"/>
    </source>
</evidence>
<dbReference type="PANTHER" id="PTHR45616">
    <property type="entry name" value="GATA-TYPE DOMAIN-CONTAINING PROTEIN"/>
    <property type="match status" value="1"/>
</dbReference>
<dbReference type="GO" id="GO:0005615">
    <property type="term" value="C:extracellular space"/>
    <property type="evidence" value="ECO:0007669"/>
    <property type="project" value="TreeGrafter"/>
</dbReference>
<comment type="similarity">
    <text evidence="3 4">Belongs to the intermediate filament family.</text>
</comment>
<dbReference type="InterPro" id="IPR039008">
    <property type="entry name" value="IF_rod_dom"/>
</dbReference>
<dbReference type="InterPro" id="IPR003054">
    <property type="entry name" value="Keratin_II"/>
</dbReference>
<dbReference type="InterPro" id="IPR032444">
    <property type="entry name" value="Keratin_2_head"/>
</dbReference>
<evidence type="ECO:0000256" key="2">
    <source>
        <dbReference type="ARBA" id="ARBA00023054"/>
    </source>
</evidence>
<dbReference type="InterPro" id="IPR018039">
    <property type="entry name" value="IF_conserved"/>
</dbReference>
<dbReference type="GO" id="GO:0030280">
    <property type="term" value="F:structural constituent of skin epidermis"/>
    <property type="evidence" value="ECO:0007669"/>
    <property type="project" value="TreeGrafter"/>
</dbReference>
<name>A0AA35JSB6_9SAUR</name>
<evidence type="ECO:0000256" key="3">
    <source>
        <dbReference type="ARBA" id="ARBA00061646"/>
    </source>
</evidence>
<dbReference type="FunFam" id="1.20.5.170:FF:000004">
    <property type="entry name" value="Keratin, type II cytoskeletal 5"/>
    <property type="match status" value="1"/>
</dbReference>
<evidence type="ECO:0000256" key="4">
    <source>
        <dbReference type="RuleBase" id="RU000685"/>
    </source>
</evidence>
<dbReference type="PROSITE" id="PS00226">
    <property type="entry name" value="IF_ROD_1"/>
    <property type="match status" value="1"/>
</dbReference>
<keyword evidence="2 5" id="KW-0175">Coiled coil</keyword>
<dbReference type="PRINTS" id="PR01276">
    <property type="entry name" value="TYPE2KERATIN"/>
</dbReference>